<evidence type="ECO:0000313" key="2">
    <source>
        <dbReference type="EMBL" id="KAJ8371782.1"/>
    </source>
</evidence>
<gene>
    <name evidence="2" type="ORF">AAFF_G00302260</name>
</gene>
<dbReference type="AlphaFoldDB" id="A0AAD7R8X1"/>
<evidence type="ECO:0000313" key="3">
    <source>
        <dbReference type="Proteomes" id="UP001221898"/>
    </source>
</evidence>
<dbReference type="EMBL" id="JAINUG010000431">
    <property type="protein sequence ID" value="KAJ8371782.1"/>
    <property type="molecule type" value="Genomic_DNA"/>
</dbReference>
<proteinExistence type="predicted"/>
<comment type="caution">
    <text evidence="2">The sequence shown here is derived from an EMBL/GenBank/DDBJ whole genome shotgun (WGS) entry which is preliminary data.</text>
</comment>
<organism evidence="2 3">
    <name type="scientific">Aldrovandia affinis</name>
    <dbReference type="NCBI Taxonomy" id="143900"/>
    <lineage>
        <taxon>Eukaryota</taxon>
        <taxon>Metazoa</taxon>
        <taxon>Chordata</taxon>
        <taxon>Craniata</taxon>
        <taxon>Vertebrata</taxon>
        <taxon>Euteleostomi</taxon>
        <taxon>Actinopterygii</taxon>
        <taxon>Neopterygii</taxon>
        <taxon>Teleostei</taxon>
        <taxon>Notacanthiformes</taxon>
        <taxon>Halosauridae</taxon>
        <taxon>Aldrovandia</taxon>
    </lineage>
</organism>
<name>A0AAD7R8X1_9TELE</name>
<dbReference type="Proteomes" id="UP001221898">
    <property type="component" value="Unassembled WGS sequence"/>
</dbReference>
<dbReference type="PANTHER" id="PTHR47331:SF6">
    <property type="entry name" value="DOUBLECORTIN DOMAIN-CONTAINING PROTEIN"/>
    <property type="match status" value="1"/>
</dbReference>
<keyword evidence="3" id="KW-1185">Reference proteome</keyword>
<dbReference type="PANTHER" id="PTHR47331">
    <property type="entry name" value="PHD-TYPE DOMAIN-CONTAINING PROTEIN"/>
    <property type="match status" value="1"/>
</dbReference>
<protein>
    <submittedName>
        <fullName evidence="2">Uncharacterized protein</fullName>
    </submittedName>
</protein>
<evidence type="ECO:0000256" key="1">
    <source>
        <dbReference type="SAM" id="MobiDB-lite"/>
    </source>
</evidence>
<accession>A0AAD7R8X1</accession>
<sequence>MKVRQAELKVEETRLAATLNALHQQCDAEAALAEASVYEAAANEVEVEVEGPPPKVTQADSKPASDHDEEPADDHGGERASSPPVAEAKCTQVAESSLDPRRFESFSSWRSLLRAVARLIHIASSFKRGNDKSDCQALSPENLDKAKTVVIRSLQRKAFPEVFACIQAGKEIPKQSQLRKLSPYIDKAGCLRVGGRLSQADLESDERNPLIISRQHHVTTLLIRHYHQKVQHQGRHFTEVWLLTHPLLQSVGK</sequence>
<reference evidence="2" key="1">
    <citation type="journal article" date="2023" name="Science">
        <title>Genome structures resolve the early diversification of teleost fishes.</title>
        <authorList>
            <person name="Parey E."/>
            <person name="Louis A."/>
            <person name="Montfort J."/>
            <person name="Bouchez O."/>
            <person name="Roques C."/>
            <person name="Iampietro C."/>
            <person name="Lluch J."/>
            <person name="Castinel A."/>
            <person name="Donnadieu C."/>
            <person name="Desvignes T."/>
            <person name="Floi Bucao C."/>
            <person name="Jouanno E."/>
            <person name="Wen M."/>
            <person name="Mejri S."/>
            <person name="Dirks R."/>
            <person name="Jansen H."/>
            <person name="Henkel C."/>
            <person name="Chen W.J."/>
            <person name="Zahm M."/>
            <person name="Cabau C."/>
            <person name="Klopp C."/>
            <person name="Thompson A.W."/>
            <person name="Robinson-Rechavi M."/>
            <person name="Braasch I."/>
            <person name="Lecointre G."/>
            <person name="Bobe J."/>
            <person name="Postlethwait J.H."/>
            <person name="Berthelot C."/>
            <person name="Roest Crollius H."/>
            <person name="Guiguen Y."/>
        </authorList>
    </citation>
    <scope>NUCLEOTIDE SEQUENCE</scope>
    <source>
        <strain evidence="2">NC1722</strain>
    </source>
</reference>
<feature type="region of interest" description="Disordered" evidence="1">
    <location>
        <begin position="43"/>
        <end position="86"/>
    </location>
</feature>